<dbReference type="InParanoid" id="E3LVQ4"/>
<evidence type="ECO:0000256" key="1">
    <source>
        <dbReference type="SAM" id="Phobius"/>
    </source>
</evidence>
<organism evidence="4">
    <name type="scientific">Caenorhabditis remanei</name>
    <name type="common">Caenorhabditis vulgaris</name>
    <dbReference type="NCBI Taxonomy" id="31234"/>
    <lineage>
        <taxon>Eukaryota</taxon>
        <taxon>Metazoa</taxon>
        <taxon>Ecdysozoa</taxon>
        <taxon>Nematoda</taxon>
        <taxon>Chromadorea</taxon>
        <taxon>Rhabditida</taxon>
        <taxon>Rhabditina</taxon>
        <taxon>Rhabditomorpha</taxon>
        <taxon>Rhabditoidea</taxon>
        <taxon>Rhabditidae</taxon>
        <taxon>Peloderinae</taxon>
        <taxon>Caenorhabditis</taxon>
    </lineage>
</organism>
<dbReference type="Pfam" id="PF03314">
    <property type="entry name" value="DUF273"/>
    <property type="match status" value="1"/>
</dbReference>
<dbReference type="FunCoup" id="E3LVQ4">
    <property type="interactions" value="3"/>
</dbReference>
<evidence type="ECO:0000313" key="4">
    <source>
        <dbReference type="Proteomes" id="UP000008281"/>
    </source>
</evidence>
<dbReference type="Proteomes" id="UP000483820">
    <property type="component" value="Chromosome I"/>
</dbReference>
<dbReference type="HOGENOM" id="CLU_045307_0_0_1"/>
<evidence type="ECO:0000313" key="2">
    <source>
        <dbReference type="EMBL" id="EFP12338.1"/>
    </source>
</evidence>
<evidence type="ECO:0000313" key="3">
    <source>
        <dbReference type="EMBL" id="KAF1770672.1"/>
    </source>
</evidence>
<dbReference type="SUPFAM" id="SSF53448">
    <property type="entry name" value="Nucleotide-diphospho-sugar transferases"/>
    <property type="match status" value="1"/>
</dbReference>
<dbReference type="Proteomes" id="UP000008281">
    <property type="component" value="Unassembled WGS sequence"/>
</dbReference>
<dbReference type="KEGG" id="crq:GCK72_002493"/>
<dbReference type="Gene3D" id="3.90.550.10">
    <property type="entry name" value="Spore Coat Polysaccharide Biosynthesis Protein SpsA, Chain A"/>
    <property type="match status" value="1"/>
</dbReference>
<dbReference type="GeneID" id="9812760"/>
<gene>
    <name evidence="2" type="ORF">CRE_29775</name>
    <name evidence="3" type="ORF">GCK72_002493</name>
</gene>
<sequence>MRRTQFRIKHSALFFGLLFTVCFVSHIIFEDIHRDPKTEKFRISRASTHRHLNISVVMVVSNIKGAEKEYTTALRSMRCYCKMHNYAFRLVEDDDFRGVCDQKDFMFRRHCIVAELLEKSDWLVFLDADIAVVNPHVLLEEYINPLYDLTFYDRFVNWEVAAGSYIVHNTPWAKAFLRKFADFESNLPNSFHGTDNGALHIYLQQTFYPQLSDESQICKKIWEKAENYRDLFTFEACIRTVMGDVHEFDRARILKKGTGWVRDIWLTDSKWNPERDFMLHGLKDTHEVFLSQGFLVNTIFGQFNWRSPFSSKLKLEQCGSPDFWKMNKNLIVSKKEIERDLRKEFDEVERRRWESLSAVAGYI</sequence>
<dbReference type="CTD" id="9812760"/>
<dbReference type="OMA" id="FLFESCI"/>
<dbReference type="AlphaFoldDB" id="E3LVQ4"/>
<keyword evidence="1" id="KW-1133">Transmembrane helix</keyword>
<reference evidence="3 5" key="2">
    <citation type="submission" date="2019-12" db="EMBL/GenBank/DDBJ databases">
        <title>Chromosome-level assembly of the Caenorhabditis remanei genome.</title>
        <authorList>
            <person name="Teterina A.A."/>
            <person name="Willis J.H."/>
            <person name="Phillips P.C."/>
        </authorList>
    </citation>
    <scope>NUCLEOTIDE SEQUENCE [LARGE SCALE GENOMIC DNA]</scope>
    <source>
        <strain evidence="3 5">PX506</strain>
        <tissue evidence="3">Whole organism</tissue>
    </source>
</reference>
<protein>
    <recommendedName>
        <fullName evidence="6">Nucleotide-diphospho-sugar transferase domain-containing protein</fullName>
    </recommendedName>
</protein>
<dbReference type="eggNOG" id="ENOG502SFT1">
    <property type="taxonomic scope" value="Eukaryota"/>
</dbReference>
<keyword evidence="1" id="KW-0812">Transmembrane</keyword>
<keyword evidence="1" id="KW-0472">Membrane</keyword>
<feature type="transmembrane region" description="Helical" evidence="1">
    <location>
        <begin position="12"/>
        <end position="29"/>
    </location>
</feature>
<keyword evidence="4" id="KW-1185">Reference proteome</keyword>
<dbReference type="InterPro" id="IPR029044">
    <property type="entry name" value="Nucleotide-diphossugar_trans"/>
</dbReference>
<dbReference type="EMBL" id="WUAV01000001">
    <property type="protein sequence ID" value="KAF1770672.1"/>
    <property type="molecule type" value="Genomic_DNA"/>
</dbReference>
<dbReference type="OrthoDB" id="407658at2759"/>
<dbReference type="EMBL" id="DS268416">
    <property type="protein sequence ID" value="EFP12338.1"/>
    <property type="molecule type" value="Genomic_DNA"/>
</dbReference>
<evidence type="ECO:0000313" key="5">
    <source>
        <dbReference type="Proteomes" id="UP000483820"/>
    </source>
</evidence>
<dbReference type="RefSeq" id="XP_003111904.1">
    <property type="nucleotide sequence ID" value="XM_003111856.1"/>
</dbReference>
<dbReference type="PANTHER" id="PTHR31562:SF9">
    <property type="entry name" value="GLYCOSYLTRANSFERASE FAMILY 8 PROTEIN"/>
    <property type="match status" value="1"/>
</dbReference>
<dbReference type="InterPro" id="IPR004988">
    <property type="entry name" value="DUF273"/>
</dbReference>
<proteinExistence type="predicted"/>
<name>E3LVQ4_CAERE</name>
<reference evidence="2" key="1">
    <citation type="submission" date="2007-07" db="EMBL/GenBank/DDBJ databases">
        <title>PCAP assembly of the Caenorhabditis remanei genome.</title>
        <authorList>
            <consortium name="The Caenorhabditis remanei Sequencing Consortium"/>
            <person name="Wilson R.K."/>
        </authorList>
    </citation>
    <scope>NUCLEOTIDE SEQUENCE [LARGE SCALE GENOMIC DNA]</scope>
    <source>
        <strain evidence="2">PB4641</strain>
    </source>
</reference>
<accession>E3LVQ4</accession>
<dbReference type="PANTHER" id="PTHR31562">
    <property type="entry name" value="PROTEIN CBG18972"/>
    <property type="match status" value="1"/>
</dbReference>
<evidence type="ECO:0008006" key="6">
    <source>
        <dbReference type="Google" id="ProtNLM"/>
    </source>
</evidence>